<evidence type="ECO:0000313" key="2">
    <source>
        <dbReference type="EMBL" id="EGT49820.1"/>
    </source>
</evidence>
<feature type="transmembrane region" description="Helical" evidence="1">
    <location>
        <begin position="128"/>
        <end position="156"/>
    </location>
</feature>
<dbReference type="eggNOG" id="ENOG502TJ9U">
    <property type="taxonomic scope" value="Eukaryota"/>
</dbReference>
<sequence>MSSEALSRRTHCHVTCRSNKEWLENSAGLVFTLTAFEFLIYFFIVCFYYSEINISAYTSSIICHLCIPLIFGFIYPFIISFYINKITSPVGYRNCSIFNTILTISMTILMINFIILKWYSEMDQKLSYIHFISLFVHYEYTPVVICTYAFVSYILWRMSKVKPDYDGDEPYLVIYGGEGSVTKKLLDYSE</sequence>
<dbReference type="HOGENOM" id="CLU_1429178_0_0_1"/>
<organism evidence="3">
    <name type="scientific">Caenorhabditis brenneri</name>
    <name type="common">Nematode worm</name>
    <dbReference type="NCBI Taxonomy" id="135651"/>
    <lineage>
        <taxon>Eukaryota</taxon>
        <taxon>Metazoa</taxon>
        <taxon>Ecdysozoa</taxon>
        <taxon>Nematoda</taxon>
        <taxon>Chromadorea</taxon>
        <taxon>Rhabditida</taxon>
        <taxon>Rhabditina</taxon>
        <taxon>Rhabditomorpha</taxon>
        <taxon>Rhabditoidea</taxon>
        <taxon>Rhabditidae</taxon>
        <taxon>Peloderinae</taxon>
        <taxon>Caenorhabditis</taxon>
    </lineage>
</organism>
<protein>
    <submittedName>
        <fullName evidence="2">Uncharacterized protein</fullName>
    </submittedName>
</protein>
<dbReference type="InParanoid" id="G0MDT8"/>
<feature type="transmembrane region" description="Helical" evidence="1">
    <location>
        <begin position="95"/>
        <end position="116"/>
    </location>
</feature>
<feature type="transmembrane region" description="Helical" evidence="1">
    <location>
        <begin position="56"/>
        <end position="83"/>
    </location>
</feature>
<evidence type="ECO:0000313" key="3">
    <source>
        <dbReference type="Proteomes" id="UP000008068"/>
    </source>
</evidence>
<accession>G0MDT8</accession>
<dbReference type="EMBL" id="GL379790">
    <property type="protein sequence ID" value="EGT49820.1"/>
    <property type="molecule type" value="Genomic_DNA"/>
</dbReference>
<gene>
    <name evidence="2" type="ORF">CAEBREN_21229</name>
</gene>
<proteinExistence type="predicted"/>
<dbReference type="AlphaFoldDB" id="G0MDT8"/>
<keyword evidence="1" id="KW-0812">Transmembrane</keyword>
<keyword evidence="1" id="KW-0472">Membrane</keyword>
<keyword evidence="1" id="KW-1133">Transmembrane helix</keyword>
<reference evidence="3" key="1">
    <citation type="submission" date="2011-07" db="EMBL/GenBank/DDBJ databases">
        <authorList>
            <consortium name="Caenorhabditis brenneri Sequencing and Analysis Consortium"/>
            <person name="Wilson R.K."/>
        </authorList>
    </citation>
    <scope>NUCLEOTIDE SEQUENCE [LARGE SCALE GENOMIC DNA]</scope>
    <source>
        <strain evidence="3">PB2801</strain>
    </source>
</reference>
<dbReference type="Proteomes" id="UP000008068">
    <property type="component" value="Unassembled WGS sequence"/>
</dbReference>
<keyword evidence="3" id="KW-1185">Reference proteome</keyword>
<name>G0MDT8_CAEBE</name>
<evidence type="ECO:0000256" key="1">
    <source>
        <dbReference type="SAM" id="Phobius"/>
    </source>
</evidence>
<feature type="transmembrane region" description="Helical" evidence="1">
    <location>
        <begin position="27"/>
        <end position="50"/>
    </location>
</feature>